<evidence type="ECO:0000256" key="9">
    <source>
        <dbReference type="PIRSR" id="PIRSR602401-1"/>
    </source>
</evidence>
<evidence type="ECO:0000256" key="1">
    <source>
        <dbReference type="ARBA" id="ARBA00001971"/>
    </source>
</evidence>
<evidence type="ECO:0000313" key="11">
    <source>
        <dbReference type="EMBL" id="TFK25339.1"/>
    </source>
</evidence>
<keyword evidence="8 10" id="KW-0503">Monooxygenase</keyword>
<dbReference type="CDD" id="cd11065">
    <property type="entry name" value="CYP64-like"/>
    <property type="match status" value="1"/>
</dbReference>
<dbReference type="Pfam" id="PF00067">
    <property type="entry name" value="p450"/>
    <property type="match status" value="1"/>
</dbReference>
<keyword evidence="7 9" id="KW-0408">Iron</keyword>
<dbReference type="GO" id="GO:0004497">
    <property type="term" value="F:monooxygenase activity"/>
    <property type="evidence" value="ECO:0007669"/>
    <property type="project" value="UniProtKB-KW"/>
</dbReference>
<evidence type="ECO:0000256" key="2">
    <source>
        <dbReference type="ARBA" id="ARBA00005179"/>
    </source>
</evidence>
<protein>
    <submittedName>
        <fullName evidence="11">Cytochrome P450</fullName>
    </submittedName>
</protein>
<comment type="pathway">
    <text evidence="2">Secondary metabolite biosynthesis.</text>
</comment>
<sequence length="519" mass="58934">MINPYQVALTLVTVGLVWFVRRRSRAKPRLPLPPGPPGLPLIGNLKDMPTNMEWEKYHEWCKEYNTDILHLRVATTSFIVVDTAEIANDLLEKRSSLYSGRARLPMVNELMGWTFNFGFMDYGNYWRKHRRIFHHSFHPTAARQFHPHISRATKKMLNRFLEDPSDMMEILRHLAAETVLKIAYGIEIQAKNDPYVRVAEAAVHTLLAAAVPGAYLVDAIPLLKYIPAWVPGAGFRTEAKEWRVLANKMVEDPYRAVKAAIANGTAIASFVSVSLQKMEEGTDEAYQEDVIKSTAGTMYTAGADTTVSAISSCLLALTKHPEIMRKAQKELDSVVQAGNLPSFDDEPSLPYITAIVKETLRWRDVVPLAIPHMLSVDDEYRGYHLPAGSIIIPNAWAMLHDEKVYPEPFRFNPDRFMKDGKLDFKTQRDPNHACFGFGRRICPARYMAFSAVWLAIASILYVFELEKVKDEDGNDIEPLEEYFSKLVILVKPFQYTIKPRSKEKADLIKKSVLASEGFN</sequence>
<evidence type="ECO:0000256" key="4">
    <source>
        <dbReference type="ARBA" id="ARBA00022617"/>
    </source>
</evidence>
<reference evidence="11 12" key="1">
    <citation type="journal article" date="2019" name="Nat. Ecol. Evol.">
        <title>Megaphylogeny resolves global patterns of mushroom evolution.</title>
        <authorList>
            <person name="Varga T."/>
            <person name="Krizsan K."/>
            <person name="Foldi C."/>
            <person name="Dima B."/>
            <person name="Sanchez-Garcia M."/>
            <person name="Sanchez-Ramirez S."/>
            <person name="Szollosi G.J."/>
            <person name="Szarkandi J.G."/>
            <person name="Papp V."/>
            <person name="Albert L."/>
            <person name="Andreopoulos W."/>
            <person name="Angelini C."/>
            <person name="Antonin V."/>
            <person name="Barry K.W."/>
            <person name="Bougher N.L."/>
            <person name="Buchanan P."/>
            <person name="Buyck B."/>
            <person name="Bense V."/>
            <person name="Catcheside P."/>
            <person name="Chovatia M."/>
            <person name="Cooper J."/>
            <person name="Damon W."/>
            <person name="Desjardin D."/>
            <person name="Finy P."/>
            <person name="Geml J."/>
            <person name="Haridas S."/>
            <person name="Hughes K."/>
            <person name="Justo A."/>
            <person name="Karasinski D."/>
            <person name="Kautmanova I."/>
            <person name="Kiss B."/>
            <person name="Kocsube S."/>
            <person name="Kotiranta H."/>
            <person name="LaButti K.M."/>
            <person name="Lechner B.E."/>
            <person name="Liimatainen K."/>
            <person name="Lipzen A."/>
            <person name="Lukacs Z."/>
            <person name="Mihaltcheva S."/>
            <person name="Morgado L.N."/>
            <person name="Niskanen T."/>
            <person name="Noordeloos M.E."/>
            <person name="Ohm R.A."/>
            <person name="Ortiz-Santana B."/>
            <person name="Ovrebo C."/>
            <person name="Racz N."/>
            <person name="Riley R."/>
            <person name="Savchenko A."/>
            <person name="Shiryaev A."/>
            <person name="Soop K."/>
            <person name="Spirin V."/>
            <person name="Szebenyi C."/>
            <person name="Tomsovsky M."/>
            <person name="Tulloss R.E."/>
            <person name="Uehling J."/>
            <person name="Grigoriev I.V."/>
            <person name="Vagvolgyi C."/>
            <person name="Papp T."/>
            <person name="Martin F.M."/>
            <person name="Miettinen O."/>
            <person name="Hibbett D.S."/>
            <person name="Nagy L.G."/>
        </authorList>
    </citation>
    <scope>NUCLEOTIDE SEQUENCE [LARGE SCALE GENOMIC DNA]</scope>
    <source>
        <strain evidence="11 12">CBS 121175</strain>
    </source>
</reference>
<dbReference type="InterPro" id="IPR050364">
    <property type="entry name" value="Cytochrome_P450_fung"/>
</dbReference>
<dbReference type="PANTHER" id="PTHR46300:SF7">
    <property type="entry name" value="P450, PUTATIVE (EUROFUNG)-RELATED"/>
    <property type="match status" value="1"/>
</dbReference>
<dbReference type="GO" id="GO:0016705">
    <property type="term" value="F:oxidoreductase activity, acting on paired donors, with incorporation or reduction of molecular oxygen"/>
    <property type="evidence" value="ECO:0007669"/>
    <property type="project" value="InterPro"/>
</dbReference>
<dbReference type="Proteomes" id="UP000307440">
    <property type="component" value="Unassembled WGS sequence"/>
</dbReference>
<organism evidence="11 12">
    <name type="scientific">Coprinopsis marcescibilis</name>
    <name type="common">Agaric fungus</name>
    <name type="synonym">Psathyrella marcescibilis</name>
    <dbReference type="NCBI Taxonomy" id="230819"/>
    <lineage>
        <taxon>Eukaryota</taxon>
        <taxon>Fungi</taxon>
        <taxon>Dikarya</taxon>
        <taxon>Basidiomycota</taxon>
        <taxon>Agaricomycotina</taxon>
        <taxon>Agaricomycetes</taxon>
        <taxon>Agaricomycetidae</taxon>
        <taxon>Agaricales</taxon>
        <taxon>Agaricineae</taxon>
        <taxon>Psathyrellaceae</taxon>
        <taxon>Coprinopsis</taxon>
    </lineage>
</organism>
<evidence type="ECO:0000256" key="6">
    <source>
        <dbReference type="ARBA" id="ARBA00023002"/>
    </source>
</evidence>
<keyword evidence="5 9" id="KW-0479">Metal-binding</keyword>
<feature type="binding site" description="axial binding residue" evidence="9">
    <location>
        <position position="442"/>
    </location>
    <ligand>
        <name>heme</name>
        <dbReference type="ChEBI" id="CHEBI:30413"/>
    </ligand>
    <ligandPart>
        <name>Fe</name>
        <dbReference type="ChEBI" id="CHEBI:18248"/>
    </ligandPart>
</feature>
<name>A0A5C3KXF2_COPMA</name>
<dbReference type="PROSITE" id="PS00086">
    <property type="entry name" value="CYTOCHROME_P450"/>
    <property type="match status" value="1"/>
</dbReference>
<accession>A0A5C3KXF2</accession>
<keyword evidence="6 10" id="KW-0560">Oxidoreductase</keyword>
<keyword evidence="12" id="KW-1185">Reference proteome</keyword>
<dbReference type="InterPro" id="IPR001128">
    <property type="entry name" value="Cyt_P450"/>
</dbReference>
<keyword evidence="4 9" id="KW-0349">Heme</keyword>
<evidence type="ECO:0000256" key="5">
    <source>
        <dbReference type="ARBA" id="ARBA00022723"/>
    </source>
</evidence>
<dbReference type="InterPro" id="IPR036396">
    <property type="entry name" value="Cyt_P450_sf"/>
</dbReference>
<evidence type="ECO:0000256" key="10">
    <source>
        <dbReference type="RuleBase" id="RU000461"/>
    </source>
</evidence>
<dbReference type="PRINTS" id="PR00385">
    <property type="entry name" value="P450"/>
</dbReference>
<dbReference type="PANTHER" id="PTHR46300">
    <property type="entry name" value="P450, PUTATIVE (EUROFUNG)-RELATED-RELATED"/>
    <property type="match status" value="1"/>
</dbReference>
<dbReference type="InterPro" id="IPR017972">
    <property type="entry name" value="Cyt_P450_CS"/>
</dbReference>
<dbReference type="STRING" id="230819.A0A5C3KXF2"/>
<dbReference type="GO" id="GO:0005506">
    <property type="term" value="F:iron ion binding"/>
    <property type="evidence" value="ECO:0007669"/>
    <property type="project" value="InterPro"/>
</dbReference>
<gene>
    <name evidence="11" type="ORF">FA15DRAFT_668569</name>
</gene>
<proteinExistence type="inferred from homology"/>
<dbReference type="AlphaFoldDB" id="A0A5C3KXF2"/>
<dbReference type="SUPFAM" id="SSF48264">
    <property type="entry name" value="Cytochrome P450"/>
    <property type="match status" value="1"/>
</dbReference>
<evidence type="ECO:0000256" key="3">
    <source>
        <dbReference type="ARBA" id="ARBA00010617"/>
    </source>
</evidence>
<comment type="similarity">
    <text evidence="3 10">Belongs to the cytochrome P450 family.</text>
</comment>
<dbReference type="Gene3D" id="1.10.630.10">
    <property type="entry name" value="Cytochrome P450"/>
    <property type="match status" value="1"/>
</dbReference>
<comment type="cofactor">
    <cofactor evidence="1 9">
        <name>heme</name>
        <dbReference type="ChEBI" id="CHEBI:30413"/>
    </cofactor>
</comment>
<evidence type="ECO:0000313" key="12">
    <source>
        <dbReference type="Proteomes" id="UP000307440"/>
    </source>
</evidence>
<dbReference type="EMBL" id="ML210187">
    <property type="protein sequence ID" value="TFK25339.1"/>
    <property type="molecule type" value="Genomic_DNA"/>
</dbReference>
<dbReference type="GO" id="GO:0020037">
    <property type="term" value="F:heme binding"/>
    <property type="evidence" value="ECO:0007669"/>
    <property type="project" value="InterPro"/>
</dbReference>
<dbReference type="InterPro" id="IPR002401">
    <property type="entry name" value="Cyt_P450_E_grp-I"/>
</dbReference>
<dbReference type="OrthoDB" id="2789670at2759"/>
<dbReference type="PRINTS" id="PR00463">
    <property type="entry name" value="EP450I"/>
</dbReference>
<evidence type="ECO:0000256" key="8">
    <source>
        <dbReference type="ARBA" id="ARBA00023033"/>
    </source>
</evidence>
<evidence type="ECO:0000256" key="7">
    <source>
        <dbReference type="ARBA" id="ARBA00023004"/>
    </source>
</evidence>